<feature type="transmembrane region" description="Helical" evidence="11">
    <location>
        <begin position="127"/>
        <end position="147"/>
    </location>
</feature>
<evidence type="ECO:0000313" key="13">
    <source>
        <dbReference type="Proteomes" id="UP000076078"/>
    </source>
</evidence>
<gene>
    <name evidence="12" type="ORF">DLAC_03003</name>
</gene>
<dbReference type="GO" id="GO:0046923">
    <property type="term" value="F:ER retention sequence binding"/>
    <property type="evidence" value="ECO:0007669"/>
    <property type="project" value="InterPro"/>
</dbReference>
<feature type="transmembrane region" description="Helical" evidence="11">
    <location>
        <begin position="97"/>
        <end position="115"/>
    </location>
</feature>
<keyword evidence="13" id="KW-1185">Reference proteome</keyword>
<dbReference type="GO" id="GO:0016192">
    <property type="term" value="P:vesicle-mediated transport"/>
    <property type="evidence" value="ECO:0007669"/>
    <property type="project" value="UniProtKB-KW"/>
</dbReference>
<keyword evidence="9 11" id="KW-0472">Membrane</keyword>
<evidence type="ECO:0000256" key="9">
    <source>
        <dbReference type="ARBA" id="ARBA00023136"/>
    </source>
</evidence>
<dbReference type="PROSITE" id="PS00951">
    <property type="entry name" value="ER_LUMEN_RECEPTOR_1"/>
    <property type="match status" value="1"/>
</dbReference>
<dbReference type="FunCoup" id="A0A152A3Z0">
    <property type="interactions" value="528"/>
</dbReference>
<dbReference type="STRING" id="361077.A0A152A3Z0"/>
<protein>
    <recommendedName>
        <fullName evidence="11">ER lumen protein-retaining receptor</fullName>
    </recommendedName>
</protein>
<feature type="transmembrane region" description="Helical" evidence="11">
    <location>
        <begin position="189"/>
        <end position="208"/>
    </location>
</feature>
<dbReference type="GO" id="GO:0015031">
    <property type="term" value="P:protein transport"/>
    <property type="evidence" value="ECO:0007669"/>
    <property type="project" value="UniProtKB-KW"/>
</dbReference>
<keyword evidence="10 11" id="KW-0675">Receptor</keyword>
<proteinExistence type="inferred from homology"/>
<dbReference type="Pfam" id="PF00810">
    <property type="entry name" value="ER_lumen_recept"/>
    <property type="match status" value="1"/>
</dbReference>
<name>A0A152A3Z0_TIELA</name>
<keyword evidence="7 11" id="KW-0653">Protein transport</keyword>
<evidence type="ECO:0000256" key="11">
    <source>
        <dbReference type="RuleBase" id="RU000634"/>
    </source>
</evidence>
<dbReference type="PROSITE" id="PS00952">
    <property type="entry name" value="ER_LUMEN_RECEPTOR_2"/>
    <property type="match status" value="1"/>
</dbReference>
<evidence type="ECO:0000256" key="4">
    <source>
        <dbReference type="ARBA" id="ARBA00022692"/>
    </source>
</evidence>
<dbReference type="AlphaFoldDB" id="A0A152A3Z0"/>
<comment type="subcellular location">
    <subcellularLocation>
        <location evidence="1 11">Endoplasmic reticulum membrane</location>
        <topology evidence="1 11">Multi-pass membrane protein</topology>
    </subcellularLocation>
</comment>
<evidence type="ECO:0000256" key="8">
    <source>
        <dbReference type="ARBA" id="ARBA00022989"/>
    </source>
</evidence>
<dbReference type="OMA" id="WKSRSCE"/>
<accession>A0A152A3Z0</accession>
<organism evidence="12 13">
    <name type="scientific">Tieghemostelium lacteum</name>
    <name type="common">Slime mold</name>
    <name type="synonym">Dictyostelium lacteum</name>
    <dbReference type="NCBI Taxonomy" id="361077"/>
    <lineage>
        <taxon>Eukaryota</taxon>
        <taxon>Amoebozoa</taxon>
        <taxon>Evosea</taxon>
        <taxon>Eumycetozoa</taxon>
        <taxon>Dictyostelia</taxon>
        <taxon>Dictyosteliales</taxon>
        <taxon>Raperosteliaceae</taxon>
        <taxon>Tieghemostelium</taxon>
    </lineage>
</organism>
<sequence length="221" mass="26390">MNPFRLIGDMLHLISILLLLFKIKSDRSCAGISLKTQILFCVVFSTRYLDLFTSFIIISIYNTIMKVIYIYLSYSIVYYMMTKYKFTYDNEHDSFKIHYLIIPTALLAILTYETPHENTYFNIFLEILWTFSVYLESVAILPQLILLQRTGEVEAMTSNYIICLGGYRFFYFLNWIYRIIYEDWTGKIVMLAGIVQTLLYCDFFYYYFQSKWYGSKLVLPH</sequence>
<comment type="caution">
    <text evidence="12">The sequence shown here is derived from an EMBL/GenBank/DDBJ whole genome shotgun (WGS) entry which is preliminary data.</text>
</comment>
<comment type="similarity">
    <text evidence="2 11">Belongs to the ERD2 family.</text>
</comment>
<comment type="caution">
    <text evidence="11">Lacks conserved residue(s) required for the propagation of feature annotation.</text>
</comment>
<dbReference type="GO" id="GO:0005789">
    <property type="term" value="C:endoplasmic reticulum membrane"/>
    <property type="evidence" value="ECO:0007669"/>
    <property type="project" value="UniProtKB-SubCell"/>
</dbReference>
<evidence type="ECO:0000256" key="1">
    <source>
        <dbReference type="ARBA" id="ARBA00004477"/>
    </source>
</evidence>
<evidence type="ECO:0000256" key="2">
    <source>
        <dbReference type="ARBA" id="ARBA00010120"/>
    </source>
</evidence>
<dbReference type="Proteomes" id="UP000076078">
    <property type="component" value="Unassembled WGS sequence"/>
</dbReference>
<dbReference type="PANTHER" id="PTHR10585">
    <property type="entry name" value="ER LUMEN PROTEIN RETAINING RECEPTOR"/>
    <property type="match status" value="1"/>
</dbReference>
<dbReference type="PRINTS" id="PR00660">
    <property type="entry name" value="ERLUMENR"/>
</dbReference>
<keyword evidence="6" id="KW-0931">ER-Golgi transport</keyword>
<evidence type="ECO:0000256" key="6">
    <source>
        <dbReference type="ARBA" id="ARBA00022892"/>
    </source>
</evidence>
<dbReference type="GO" id="GO:0006621">
    <property type="term" value="P:protein retention in ER lumen"/>
    <property type="evidence" value="ECO:0007669"/>
    <property type="project" value="InterPro"/>
</dbReference>
<dbReference type="InParanoid" id="A0A152A3Z0"/>
<feature type="transmembrane region" description="Helical" evidence="11">
    <location>
        <begin position="55"/>
        <end position="77"/>
    </location>
</feature>
<feature type="transmembrane region" description="Helical" evidence="11">
    <location>
        <begin position="159"/>
        <end position="177"/>
    </location>
</feature>
<evidence type="ECO:0000256" key="10">
    <source>
        <dbReference type="ARBA" id="ARBA00023170"/>
    </source>
</evidence>
<evidence type="ECO:0000256" key="5">
    <source>
        <dbReference type="ARBA" id="ARBA00022824"/>
    </source>
</evidence>
<keyword evidence="4 11" id="KW-0812">Transmembrane</keyword>
<dbReference type="InterPro" id="IPR000133">
    <property type="entry name" value="ER_ret_rcpt"/>
</dbReference>
<reference evidence="12 13" key="1">
    <citation type="submission" date="2015-12" db="EMBL/GenBank/DDBJ databases">
        <title>Dictyostelia acquired genes for synthesis and detection of signals that induce cell-type specialization by lateral gene transfer from prokaryotes.</title>
        <authorList>
            <person name="Gloeckner G."/>
            <person name="Schaap P."/>
        </authorList>
    </citation>
    <scope>NUCLEOTIDE SEQUENCE [LARGE SCALE GENOMIC DNA]</scope>
    <source>
        <strain evidence="12 13">TK</strain>
    </source>
</reference>
<dbReference type="OrthoDB" id="7694678at2759"/>
<evidence type="ECO:0000256" key="3">
    <source>
        <dbReference type="ARBA" id="ARBA00022448"/>
    </source>
</evidence>
<evidence type="ECO:0000313" key="12">
    <source>
        <dbReference type="EMBL" id="KYR00939.1"/>
    </source>
</evidence>
<evidence type="ECO:0000256" key="7">
    <source>
        <dbReference type="ARBA" id="ARBA00022927"/>
    </source>
</evidence>
<keyword evidence="8 11" id="KW-1133">Transmembrane helix</keyword>
<keyword evidence="3 11" id="KW-0813">Transport</keyword>
<dbReference type="EMBL" id="LODT01000013">
    <property type="protein sequence ID" value="KYR00939.1"/>
    <property type="molecule type" value="Genomic_DNA"/>
</dbReference>
<keyword evidence="5 11" id="KW-0256">Endoplasmic reticulum</keyword>